<keyword evidence="1" id="KW-0732">Signal</keyword>
<dbReference type="Proteomes" id="UP000431269">
    <property type="component" value="Chromosome"/>
</dbReference>
<dbReference type="AlphaFoldDB" id="A0A6I6MV61"/>
<keyword evidence="4" id="KW-1185">Reference proteome</keyword>
<feature type="signal peptide" evidence="1">
    <location>
        <begin position="1"/>
        <end position="22"/>
    </location>
</feature>
<evidence type="ECO:0000313" key="4">
    <source>
        <dbReference type="Proteomes" id="UP000431269"/>
    </source>
</evidence>
<feature type="chain" id="PRO_5026019309" description="Porin domain-containing protein" evidence="1">
    <location>
        <begin position="23"/>
        <end position="241"/>
    </location>
</feature>
<dbReference type="Pfam" id="PF13609">
    <property type="entry name" value="Porin_4"/>
    <property type="match status" value="1"/>
</dbReference>
<gene>
    <name evidence="3" type="ORF">DSM104635_03193</name>
</gene>
<sequence length="241" mass="24920">MRNWIIGAAAILAVAVPSVAAAQTGYVGAVYGNADNGAVDEDFYGVEGAVAFAGSGSIVFEVDASISDSDDSDTGYGVVGHVYSRNDSHLFGGFVGIAGSDDSDTWTAGLEAAKYFTNWTLAGAVAYGNNDDADTDGYGANVEARVFINDNFRLNGNIGLASIDTGADDEDVTIYGVGGEYQLASYPVSFTANYNTADFDGGDVDVWTIGVRYNFGGQTLRDRDRNGASQANVVSGLGAAL</sequence>
<dbReference type="EMBL" id="CP047045">
    <property type="protein sequence ID" value="QGZ96334.1"/>
    <property type="molecule type" value="Genomic_DNA"/>
</dbReference>
<dbReference type="InterPro" id="IPR023614">
    <property type="entry name" value="Porin_dom_sf"/>
</dbReference>
<dbReference type="InterPro" id="IPR033900">
    <property type="entry name" value="Gram_neg_porin_domain"/>
</dbReference>
<dbReference type="GO" id="GO:0016020">
    <property type="term" value="C:membrane"/>
    <property type="evidence" value="ECO:0007669"/>
    <property type="project" value="InterPro"/>
</dbReference>
<organism evidence="3 4">
    <name type="scientific">Terricaulis silvestris</name>
    <dbReference type="NCBI Taxonomy" id="2686094"/>
    <lineage>
        <taxon>Bacteria</taxon>
        <taxon>Pseudomonadati</taxon>
        <taxon>Pseudomonadota</taxon>
        <taxon>Alphaproteobacteria</taxon>
        <taxon>Caulobacterales</taxon>
        <taxon>Caulobacteraceae</taxon>
        <taxon>Terricaulis</taxon>
    </lineage>
</organism>
<dbReference type="Gene3D" id="2.40.160.10">
    <property type="entry name" value="Porin"/>
    <property type="match status" value="1"/>
</dbReference>
<feature type="domain" description="Porin" evidence="2">
    <location>
        <begin position="84"/>
        <end position="219"/>
    </location>
</feature>
<dbReference type="RefSeq" id="WP_158767131.1">
    <property type="nucleotide sequence ID" value="NZ_CP047045.1"/>
</dbReference>
<accession>A0A6I6MV61</accession>
<evidence type="ECO:0000259" key="2">
    <source>
        <dbReference type="Pfam" id="PF13609"/>
    </source>
</evidence>
<reference evidence="4" key="1">
    <citation type="submission" date="2019-12" db="EMBL/GenBank/DDBJ databases">
        <title>Complete genome of Terracaulis silvestris 0127_4.</title>
        <authorList>
            <person name="Vieira S."/>
            <person name="Riedel T."/>
            <person name="Sproer C."/>
            <person name="Pascual J."/>
            <person name="Boedeker C."/>
            <person name="Overmann J."/>
        </authorList>
    </citation>
    <scope>NUCLEOTIDE SEQUENCE [LARGE SCALE GENOMIC DNA]</scope>
    <source>
        <strain evidence="4">0127_4</strain>
    </source>
</reference>
<dbReference type="GO" id="GO:0015288">
    <property type="term" value="F:porin activity"/>
    <property type="evidence" value="ECO:0007669"/>
    <property type="project" value="InterPro"/>
</dbReference>
<proteinExistence type="predicted"/>
<evidence type="ECO:0000256" key="1">
    <source>
        <dbReference type="SAM" id="SignalP"/>
    </source>
</evidence>
<evidence type="ECO:0000313" key="3">
    <source>
        <dbReference type="EMBL" id="QGZ96334.1"/>
    </source>
</evidence>
<name>A0A6I6MV61_9CAUL</name>
<dbReference type="SUPFAM" id="SSF56935">
    <property type="entry name" value="Porins"/>
    <property type="match status" value="1"/>
</dbReference>
<protein>
    <recommendedName>
        <fullName evidence="2">Porin domain-containing protein</fullName>
    </recommendedName>
</protein>
<dbReference type="KEGG" id="tsv:DSM104635_03193"/>